<dbReference type="AlphaFoldDB" id="A0A1G7PZ62"/>
<accession>A0A1G7PZ62</accession>
<feature type="transmembrane region" description="Helical" evidence="2">
    <location>
        <begin position="789"/>
        <end position="810"/>
    </location>
</feature>
<evidence type="ECO:0008006" key="5">
    <source>
        <dbReference type="Google" id="ProtNLM"/>
    </source>
</evidence>
<sequence>MAQLSQLLARLPECREVRMSAMGHVLWVCWQGELAPAVGQTLLNYGGMQVGAASEQALWFFFTDDVFLALARLQVWGNFNELSAGIELMPGRLQLGRRQEANVLLDAALQNQEMLVTDKLDVWVHPKSREGKNTLPGISFERHAARQGMAAADWSGMVVDVRMPYASTQSWFAILHPLGSPVDKAFQSGWSAMFKRLETLLQHLKIKSIVHETFVMLALENLLMLRTFLRDYLHSFDKEHSEGGYWPCVCVVADRNNLNFNIDLPKKIGLQWDNLMPDFPYLSYRNAYLLGEGFTVQDLRYTGEQMSVDNWCNVLLDENSLSGRSIPLLMPGQLTAGNGVGCFYCGVHSHEAAQCPTRTSPPSRPAVWDRLAEMDLEAVNEGFRQIEQGLAAKGVAAYAALLAGGDPAATVLEAVLDLNGACQLRNVPRRWLYRSHDPDLEGETPARDDSPAWALLDALASTAPEGLGDLEKRIVQTIARHQRDPRLRMVLAFAQVERGEPGRALDSFREAAALTPSPALQTWNEFLQARLAEEQGQFGSAIEQYAQVWRVMPQWREAKYRGIVCKVKMGFTEPVLDQIVKLVREEPAYFNRVLIDPALERGRLLILSALYDLWEEARKKAEAERVCINDLRARLDAWFPADHPVQLQLGESLGKLEALSNVSNYLAFLKVVEDRPTLEKELDAAIEQQVEDLRNRYKYYLDILQEIRDEASWFPFPTALRDFSREFNAAAGVINRAFACNFREAESFKRVQAETPRLAELLRELRKRLQTLRMVRDGTLFGLTMARTFIWVEAVGLLLCFIGVPVVVFWGDALGLGWLKRILGADQWSIQKVLILIVSVIALGVAALRTTLTFDRKREKLLEQAREQREKAQRVRLEKIKRQRRAEAEKAAREREVMAARAAKK</sequence>
<keyword evidence="4" id="KW-1185">Reference proteome</keyword>
<keyword evidence="2" id="KW-0472">Membrane</keyword>
<evidence type="ECO:0000256" key="1">
    <source>
        <dbReference type="SAM" id="MobiDB-lite"/>
    </source>
</evidence>
<organism evidence="3 4">
    <name type="scientific">Desulfovibrio legallii</name>
    <dbReference type="NCBI Taxonomy" id="571438"/>
    <lineage>
        <taxon>Bacteria</taxon>
        <taxon>Pseudomonadati</taxon>
        <taxon>Thermodesulfobacteriota</taxon>
        <taxon>Desulfovibrionia</taxon>
        <taxon>Desulfovibrionales</taxon>
        <taxon>Desulfovibrionaceae</taxon>
        <taxon>Desulfovibrio</taxon>
    </lineage>
</organism>
<proteinExistence type="predicted"/>
<evidence type="ECO:0000313" key="4">
    <source>
        <dbReference type="Proteomes" id="UP000199355"/>
    </source>
</evidence>
<evidence type="ECO:0000256" key="2">
    <source>
        <dbReference type="SAM" id="Phobius"/>
    </source>
</evidence>
<keyword evidence="2" id="KW-0812">Transmembrane</keyword>
<dbReference type="Gene3D" id="1.25.40.10">
    <property type="entry name" value="Tetratricopeptide repeat domain"/>
    <property type="match status" value="1"/>
</dbReference>
<dbReference type="STRING" id="571438.SAMN05192586_11825"/>
<name>A0A1G7PZ62_9BACT</name>
<dbReference type="EMBL" id="FNBX01000018">
    <property type="protein sequence ID" value="SDF91511.1"/>
    <property type="molecule type" value="Genomic_DNA"/>
</dbReference>
<protein>
    <recommendedName>
        <fullName evidence="5">CCHC-type domain-containing protein</fullName>
    </recommendedName>
</protein>
<dbReference type="OrthoDB" id="5439622at2"/>
<dbReference type="SUPFAM" id="SSF48452">
    <property type="entry name" value="TPR-like"/>
    <property type="match status" value="1"/>
</dbReference>
<feature type="transmembrane region" description="Helical" evidence="2">
    <location>
        <begin position="830"/>
        <end position="848"/>
    </location>
</feature>
<keyword evidence="2" id="KW-1133">Transmembrane helix</keyword>
<dbReference type="InterPro" id="IPR011990">
    <property type="entry name" value="TPR-like_helical_dom_sf"/>
</dbReference>
<dbReference type="RefSeq" id="WP_092154821.1">
    <property type="nucleotide sequence ID" value="NZ_FNBX01000018.1"/>
</dbReference>
<feature type="compositionally biased region" description="Basic and acidic residues" evidence="1">
    <location>
        <begin position="882"/>
        <end position="898"/>
    </location>
</feature>
<dbReference type="Proteomes" id="UP000199355">
    <property type="component" value="Unassembled WGS sequence"/>
</dbReference>
<feature type="region of interest" description="Disordered" evidence="1">
    <location>
        <begin position="882"/>
        <end position="905"/>
    </location>
</feature>
<gene>
    <name evidence="3" type="ORF">SAMN05192586_11825</name>
</gene>
<evidence type="ECO:0000313" key="3">
    <source>
        <dbReference type="EMBL" id="SDF91511.1"/>
    </source>
</evidence>
<reference evidence="4" key="1">
    <citation type="submission" date="2016-10" db="EMBL/GenBank/DDBJ databases">
        <authorList>
            <person name="Varghese N."/>
            <person name="Submissions S."/>
        </authorList>
    </citation>
    <scope>NUCLEOTIDE SEQUENCE [LARGE SCALE GENOMIC DNA]</scope>
    <source>
        <strain evidence="4">KHC7</strain>
    </source>
</reference>